<dbReference type="RefSeq" id="WP_272992827.1">
    <property type="nucleotide sequence ID" value="NZ_CAJWRG010000003.1"/>
</dbReference>
<sequence>MTNLTPISPREADNNLEDRRTSTLIDDMLDAVNDNELRDSAVRDLAGIYLDTLQERFPVSDYPGHPRDVFYSNLLEQVADAERDYESICLAEGLDPEAYSKGFQCSAAYEMGVRDTLRMILRDFNKAD</sequence>
<evidence type="ECO:0000313" key="2">
    <source>
        <dbReference type="Proteomes" id="UP000259610"/>
    </source>
</evidence>
<dbReference type="AlphaFoldDB" id="A0A3B9H380"/>
<organism evidence="1 2">
    <name type="scientific">Hyphomonas adhaerens</name>
    <dbReference type="NCBI Taxonomy" id="81029"/>
    <lineage>
        <taxon>Bacteria</taxon>
        <taxon>Pseudomonadati</taxon>
        <taxon>Pseudomonadota</taxon>
        <taxon>Alphaproteobacteria</taxon>
        <taxon>Hyphomonadales</taxon>
        <taxon>Hyphomonadaceae</taxon>
        <taxon>Hyphomonas</taxon>
    </lineage>
</organism>
<evidence type="ECO:0000313" key="1">
    <source>
        <dbReference type="EMBL" id="HAE29149.1"/>
    </source>
</evidence>
<protein>
    <submittedName>
        <fullName evidence="1">Uncharacterized protein</fullName>
    </submittedName>
</protein>
<name>A0A3B9H380_9PROT</name>
<comment type="caution">
    <text evidence="1">The sequence shown here is derived from an EMBL/GenBank/DDBJ whole genome shotgun (WGS) entry which is preliminary data.</text>
</comment>
<accession>A0A3B9H380</accession>
<proteinExistence type="predicted"/>
<dbReference type="EMBL" id="DMAN01000419">
    <property type="protein sequence ID" value="HAE29149.1"/>
    <property type="molecule type" value="Genomic_DNA"/>
</dbReference>
<gene>
    <name evidence="1" type="ORF">DCG58_18465</name>
</gene>
<dbReference type="Proteomes" id="UP000259610">
    <property type="component" value="Unassembled WGS sequence"/>
</dbReference>
<reference evidence="1 2" key="1">
    <citation type="journal article" date="2018" name="Nat. Biotechnol.">
        <title>A standardized bacterial taxonomy based on genome phylogeny substantially revises the tree of life.</title>
        <authorList>
            <person name="Parks D.H."/>
            <person name="Chuvochina M."/>
            <person name="Waite D.W."/>
            <person name="Rinke C."/>
            <person name="Skarshewski A."/>
            <person name="Chaumeil P.A."/>
            <person name="Hugenholtz P."/>
        </authorList>
    </citation>
    <scope>NUCLEOTIDE SEQUENCE [LARGE SCALE GENOMIC DNA]</scope>
    <source>
        <strain evidence="1">UBA8733</strain>
    </source>
</reference>